<evidence type="ECO:0000256" key="11">
    <source>
        <dbReference type="ARBA" id="ARBA00022989"/>
    </source>
</evidence>
<evidence type="ECO:0000256" key="12">
    <source>
        <dbReference type="ARBA" id="ARBA00023136"/>
    </source>
</evidence>
<dbReference type="GO" id="GO:0006888">
    <property type="term" value="P:endoplasmic reticulum to Golgi vesicle-mediated transport"/>
    <property type="evidence" value="ECO:0007669"/>
    <property type="project" value="TreeGrafter"/>
</dbReference>
<dbReference type="Pfam" id="PF11968">
    <property type="entry name" value="Bmt2"/>
    <property type="match status" value="1"/>
</dbReference>
<dbReference type="InterPro" id="IPR021867">
    <property type="entry name" value="Bmt2/SAMTOR"/>
</dbReference>
<feature type="domain" description="GPI inositol-deacylase PGAP1-like alpha/beta" evidence="15">
    <location>
        <begin position="330"/>
        <end position="552"/>
    </location>
</feature>
<evidence type="ECO:0000256" key="8">
    <source>
        <dbReference type="ARBA" id="ARBA00022801"/>
    </source>
</evidence>
<comment type="function">
    <text evidence="13">Involved in inositol deacylation of GPI-anchored proteins which plays important roles in the quality control and ER-associated degradation of GPI-anchored proteins.</text>
</comment>
<evidence type="ECO:0000256" key="6">
    <source>
        <dbReference type="ARBA" id="ARBA00022691"/>
    </source>
</evidence>
<feature type="domain" description="GPI inositol-deacylase transmembrane" evidence="16">
    <location>
        <begin position="822"/>
        <end position="1119"/>
    </location>
</feature>
<dbReference type="GO" id="GO:0032259">
    <property type="term" value="P:methylation"/>
    <property type="evidence" value="ECO:0007669"/>
    <property type="project" value="UniProtKB-KW"/>
</dbReference>
<accession>A0A1E3JL50</accession>
<evidence type="ECO:0000313" key="18">
    <source>
        <dbReference type="Proteomes" id="UP000095149"/>
    </source>
</evidence>
<dbReference type="GO" id="GO:0005789">
    <property type="term" value="C:endoplasmic reticulum membrane"/>
    <property type="evidence" value="ECO:0007669"/>
    <property type="project" value="UniProtKB-SubCell"/>
</dbReference>
<dbReference type="PANTHER" id="PTHR15495">
    <property type="entry name" value="NEGATIVE REGULATOR OF VESICLE FORMATION-RELATED"/>
    <property type="match status" value="1"/>
</dbReference>
<gene>
    <name evidence="17" type="ORF">I350_06415</name>
</gene>
<feature type="transmembrane region" description="Helical" evidence="13">
    <location>
        <begin position="894"/>
        <end position="925"/>
    </location>
</feature>
<dbReference type="Gene3D" id="3.40.50.1820">
    <property type="entry name" value="alpha/beta hydrolase"/>
    <property type="match status" value="1"/>
</dbReference>
<evidence type="ECO:0000259" key="16">
    <source>
        <dbReference type="Pfam" id="PF25140"/>
    </source>
</evidence>
<evidence type="ECO:0000256" key="9">
    <source>
        <dbReference type="ARBA" id="ARBA00022824"/>
    </source>
</evidence>
<name>A0A1E3JL50_9TREE</name>
<dbReference type="InterPro" id="IPR029063">
    <property type="entry name" value="SAM-dependent_MTases_sf"/>
</dbReference>
<evidence type="ECO:0000256" key="2">
    <source>
        <dbReference type="ARBA" id="ARBA00006931"/>
    </source>
</evidence>
<feature type="transmembrane region" description="Helical" evidence="13">
    <location>
        <begin position="255"/>
        <end position="275"/>
    </location>
</feature>
<feature type="transmembrane region" description="Helical" evidence="13">
    <location>
        <begin position="1103"/>
        <end position="1120"/>
    </location>
</feature>
<keyword evidence="12 13" id="KW-0472">Membrane</keyword>
<evidence type="ECO:0000256" key="7">
    <source>
        <dbReference type="ARBA" id="ARBA00022692"/>
    </source>
</evidence>
<dbReference type="Pfam" id="PF07819">
    <property type="entry name" value="PGAP1"/>
    <property type="match status" value="1"/>
</dbReference>
<dbReference type="PANTHER" id="PTHR15495:SF7">
    <property type="entry name" value="GPI INOSITOL-DEACYLASE"/>
    <property type="match status" value="1"/>
</dbReference>
<protein>
    <recommendedName>
        <fullName evidence="13">GPI inositol-deacylase</fullName>
        <ecNumber evidence="13">3.1.-.-</ecNumber>
    </recommendedName>
</protein>
<keyword evidence="7 13" id="KW-0812">Transmembrane</keyword>
<dbReference type="Proteomes" id="UP000095149">
    <property type="component" value="Unassembled WGS sequence"/>
</dbReference>
<keyword evidence="9 13" id="KW-0256">Endoplasmic reticulum</keyword>
<dbReference type="SUPFAM" id="SSF53474">
    <property type="entry name" value="alpha/beta-Hydrolases"/>
    <property type="match status" value="1"/>
</dbReference>
<dbReference type="EMBL" id="MEKH01000010">
    <property type="protein sequence ID" value="ODO01595.1"/>
    <property type="molecule type" value="Genomic_DNA"/>
</dbReference>
<evidence type="ECO:0000259" key="15">
    <source>
        <dbReference type="Pfam" id="PF07819"/>
    </source>
</evidence>
<keyword evidence="10 13" id="KW-0653">Protein transport</keyword>
<dbReference type="SUPFAM" id="SSF53335">
    <property type="entry name" value="S-adenosyl-L-methionine-dependent methyltransferases"/>
    <property type="match status" value="1"/>
</dbReference>
<dbReference type="AlphaFoldDB" id="A0A1E3JL50"/>
<dbReference type="InterPro" id="IPR039529">
    <property type="entry name" value="PGAP1/BST1"/>
</dbReference>
<keyword evidence="8 13" id="KW-0378">Hydrolase</keyword>
<evidence type="ECO:0000256" key="10">
    <source>
        <dbReference type="ARBA" id="ARBA00022927"/>
    </source>
</evidence>
<dbReference type="GO" id="GO:0050185">
    <property type="term" value="F:phosphatidylinositol deacylase activity"/>
    <property type="evidence" value="ECO:0007669"/>
    <property type="project" value="TreeGrafter"/>
</dbReference>
<reference evidence="17 18" key="1">
    <citation type="submission" date="2016-06" db="EMBL/GenBank/DDBJ databases">
        <title>Evolution of pathogenesis and genome organization in the Tremellales.</title>
        <authorList>
            <person name="Cuomo C."/>
            <person name="Litvintseva A."/>
            <person name="Heitman J."/>
            <person name="Chen Y."/>
            <person name="Sun S."/>
            <person name="Springer D."/>
            <person name="Dromer F."/>
            <person name="Young S."/>
            <person name="Zeng Q."/>
            <person name="Chapman S."/>
            <person name="Gujja S."/>
            <person name="Saif S."/>
            <person name="Birren B."/>
        </authorList>
    </citation>
    <scope>NUCLEOTIDE SEQUENCE [LARGE SCALE GENOMIC DNA]</scope>
    <source>
        <strain evidence="17 18">CBS 6273</strain>
    </source>
</reference>
<comment type="similarity">
    <text evidence="2 13">Belongs to the GPI inositol-deacylase family.</text>
</comment>
<keyword evidence="6" id="KW-0949">S-adenosyl-L-methionine</keyword>
<dbReference type="GO" id="GO:0015031">
    <property type="term" value="P:protein transport"/>
    <property type="evidence" value="ECO:0007669"/>
    <property type="project" value="UniProtKB-KW"/>
</dbReference>
<feature type="transmembrane region" description="Helical" evidence="13">
    <location>
        <begin position="967"/>
        <end position="995"/>
    </location>
</feature>
<dbReference type="EC" id="3.1.-.-" evidence="13"/>
<dbReference type="GO" id="GO:0006505">
    <property type="term" value="P:GPI anchor metabolic process"/>
    <property type="evidence" value="ECO:0007669"/>
    <property type="project" value="TreeGrafter"/>
</dbReference>
<comment type="subcellular location">
    <subcellularLocation>
        <location evidence="1">Endoplasmic reticulum membrane</location>
        <topology evidence="1">Multi-pass membrane protein</topology>
    </subcellularLocation>
</comment>
<evidence type="ECO:0000256" key="13">
    <source>
        <dbReference type="RuleBase" id="RU365011"/>
    </source>
</evidence>
<dbReference type="Pfam" id="PF25140">
    <property type="entry name" value="PGAP1_TMD"/>
    <property type="match status" value="1"/>
</dbReference>
<keyword evidence="4" id="KW-0489">Methyltransferase</keyword>
<organism evidence="17 18">
    <name type="scientific">Cryptococcus amylolentus CBS 6273</name>
    <dbReference type="NCBI Taxonomy" id="1296118"/>
    <lineage>
        <taxon>Eukaryota</taxon>
        <taxon>Fungi</taxon>
        <taxon>Dikarya</taxon>
        <taxon>Basidiomycota</taxon>
        <taxon>Agaricomycotina</taxon>
        <taxon>Tremellomycetes</taxon>
        <taxon>Tremellales</taxon>
        <taxon>Cryptococcaceae</taxon>
        <taxon>Cryptococcus</taxon>
    </lineage>
</organism>
<feature type="compositionally biased region" description="Low complexity" evidence="14">
    <location>
        <begin position="12"/>
        <end position="24"/>
    </location>
</feature>
<feature type="transmembrane region" description="Helical" evidence="13">
    <location>
        <begin position="1080"/>
        <end position="1097"/>
    </location>
</feature>
<evidence type="ECO:0000256" key="14">
    <source>
        <dbReference type="SAM" id="MobiDB-lite"/>
    </source>
</evidence>
<sequence length="1121" mass="124890">MGPRVKRTKKQPISISSSAIRPSPTVSHKLTQAKIATFHTLLKKRATLRRQLDSSSSATASEAVSSSLRDVELEIAELGGLDGYQKASTLGQAKERGGDSSKVLVDWIKTMGYGKGDISLLEIGALRPNNYSSHKWIHNTPIDLHSQHPDILEQDFFERPLPASEYEAFDIVSCSLVLNFVDEPLRRGEMLYAMRSQLKQRDSSLLFLVLPLPCLRNSRYLTIPAFVQLMKVVGFDLVQERYKPNGKQPLRRRKYSWAVIVSFGCLAIALSWVAFSIYQEDVRVSGSWGCEMSWMSPSYAPLQWPQRPMRQRYGLYRYLEQGIDTDSPPRGHPVIFVPGNAGSYQQVRSIASAASRQHQHQGGPTAVHSKSNHIDFYTVDFNEEFSAFHAQTLREQSKFLQLSIERVLAEYGHLPEHSKPTQVTFVSHSMGGIATLLALDSKWASMVDAVVTLSTPHMMPPVTIEYDMDAIYTTISRYSQLGIHPPIVSICGGISDTQIVSESCVLSNTPGSEERRLTAFTSAIPMVWTGVDHQAMVWCHQVRWTVASLLLDWANANGVDRIDFARERLVGPRAAPLSLPDGNILTFPISSATSPTMTLLRRRTDALSLQECDERGNCVPVEFRSDLLPLPRNTSAPFPSPGEGVNLDDAILSSDLNITVSKGTLEVRSVQGAKKDWVVFGRHVYRSVRGGSWEREENDENVTHYTLRFTSPLSNSLLTYDLEASIGQCEGQYPIIKHTSISVPSLQDTALEARFYPITSIPSVLRLHSHVPLGPFLSSEHVRGVEIEVFQSPTCPIQKIRMSPWHMGVLGKIVTRYRMVAMAWPVGWASAVVLRQVASFHGTGTIPSYDQALTDVAVDWLPKSLVGIVLMGFLQTALSSYGRSHTLILGNTDLAFIPLLFFFWVWSFGVTCLVWCCVLVTVSLYRKLLATLPLRWISSTERNRIKPSEGPEEPHRRPSTGRSNATVLGVIALIAIASFFVPHEVVHVAAFMILWTISANEDCASPTAPSLSAALPGILVILAVLLPFKAPHLLVWGRNLYSHRERPVYFMENLWYAGPPIAVVALFLRGAVYRRRTSRLLLCKVSLIWLSFSVALAGGRWTWIIPPLANLFICTLVGLLW</sequence>
<dbReference type="InterPro" id="IPR056824">
    <property type="entry name" value="PGAP1_TMD"/>
</dbReference>
<evidence type="ECO:0000256" key="1">
    <source>
        <dbReference type="ARBA" id="ARBA00004477"/>
    </source>
</evidence>
<dbReference type="InterPro" id="IPR012908">
    <property type="entry name" value="PGAP1-ab_dom-like"/>
</dbReference>
<feature type="region of interest" description="Disordered" evidence="14">
    <location>
        <begin position="1"/>
        <end position="26"/>
    </location>
</feature>
<dbReference type="GO" id="GO:0008168">
    <property type="term" value="F:methyltransferase activity"/>
    <property type="evidence" value="ECO:0007669"/>
    <property type="project" value="UniProtKB-KW"/>
</dbReference>
<feature type="compositionally biased region" description="Basic residues" evidence="14">
    <location>
        <begin position="1"/>
        <end position="10"/>
    </location>
</feature>
<evidence type="ECO:0000256" key="4">
    <source>
        <dbReference type="ARBA" id="ARBA00022603"/>
    </source>
</evidence>
<feature type="transmembrane region" description="Helical" evidence="13">
    <location>
        <begin position="1007"/>
        <end position="1028"/>
    </location>
</feature>
<evidence type="ECO:0000313" key="17">
    <source>
        <dbReference type="EMBL" id="ODO01595.1"/>
    </source>
</evidence>
<proteinExistence type="inferred from homology"/>
<comment type="caution">
    <text evidence="17">The sequence shown here is derived from an EMBL/GenBank/DDBJ whole genome shotgun (WGS) entry which is preliminary data.</text>
</comment>
<keyword evidence="5" id="KW-0808">Transferase</keyword>
<keyword evidence="11 13" id="KW-1133">Transmembrane helix</keyword>
<evidence type="ECO:0000256" key="5">
    <source>
        <dbReference type="ARBA" id="ARBA00022679"/>
    </source>
</evidence>
<evidence type="ECO:0000256" key="3">
    <source>
        <dbReference type="ARBA" id="ARBA00022448"/>
    </source>
</evidence>
<dbReference type="InterPro" id="IPR029058">
    <property type="entry name" value="AB_hydrolase_fold"/>
</dbReference>
<dbReference type="OrthoDB" id="348976at2759"/>
<keyword evidence="3 13" id="KW-0813">Transport</keyword>